<reference evidence="2" key="1">
    <citation type="submission" date="2023-10" db="EMBL/GenBank/DDBJ databases">
        <authorList>
            <person name="Chen Y."/>
            <person name="Shah S."/>
            <person name="Dougan E. K."/>
            <person name="Thang M."/>
            <person name="Chan C."/>
        </authorList>
    </citation>
    <scope>NUCLEOTIDE SEQUENCE [LARGE SCALE GENOMIC DNA]</scope>
</reference>
<keyword evidence="3" id="KW-1185">Reference proteome</keyword>
<feature type="compositionally biased region" description="Polar residues" evidence="1">
    <location>
        <begin position="45"/>
        <end position="56"/>
    </location>
</feature>
<accession>A0ABN9X5X1</accession>
<organism evidence="2 3">
    <name type="scientific">Prorocentrum cordatum</name>
    <dbReference type="NCBI Taxonomy" id="2364126"/>
    <lineage>
        <taxon>Eukaryota</taxon>
        <taxon>Sar</taxon>
        <taxon>Alveolata</taxon>
        <taxon>Dinophyceae</taxon>
        <taxon>Prorocentrales</taxon>
        <taxon>Prorocentraceae</taxon>
        <taxon>Prorocentrum</taxon>
    </lineage>
</organism>
<evidence type="ECO:0000313" key="2">
    <source>
        <dbReference type="EMBL" id="CAK0893385.1"/>
    </source>
</evidence>
<comment type="caution">
    <text evidence="2">The sequence shown here is derived from an EMBL/GenBank/DDBJ whole genome shotgun (WGS) entry which is preliminary data.</text>
</comment>
<sequence length="117" mass="12323">MLYHSFMQLEAVVSGWAAIKAEEARREHRGGVSDVRVWPPPPAPKTSSPQRVSASSFPGALRSPGAAGRATPLQKAGGCSGPQGRSRPAARRGRAARRREAISLNPVHGYACPATGQ</sequence>
<dbReference type="Proteomes" id="UP001189429">
    <property type="component" value="Unassembled WGS sequence"/>
</dbReference>
<feature type="compositionally biased region" description="Basic residues" evidence="1">
    <location>
        <begin position="88"/>
        <end position="97"/>
    </location>
</feature>
<name>A0ABN9X5X1_9DINO</name>
<evidence type="ECO:0000256" key="1">
    <source>
        <dbReference type="SAM" id="MobiDB-lite"/>
    </source>
</evidence>
<evidence type="ECO:0000313" key="3">
    <source>
        <dbReference type="Proteomes" id="UP001189429"/>
    </source>
</evidence>
<dbReference type="EMBL" id="CAUYUJ010019743">
    <property type="protein sequence ID" value="CAK0893385.1"/>
    <property type="molecule type" value="Genomic_DNA"/>
</dbReference>
<protein>
    <submittedName>
        <fullName evidence="2">Uncharacterized protein</fullName>
    </submittedName>
</protein>
<gene>
    <name evidence="2" type="ORF">PCOR1329_LOCUS72741</name>
</gene>
<proteinExistence type="predicted"/>
<feature type="region of interest" description="Disordered" evidence="1">
    <location>
        <begin position="24"/>
        <end position="117"/>
    </location>
</feature>